<feature type="non-terminal residue" evidence="1">
    <location>
        <position position="1"/>
    </location>
</feature>
<name>A0A0B6ZEI1_9EUPU</name>
<reference evidence="1" key="1">
    <citation type="submission" date="2014-12" db="EMBL/GenBank/DDBJ databases">
        <title>Insight into the proteome of Arion vulgaris.</title>
        <authorList>
            <person name="Aradska J."/>
            <person name="Bulat T."/>
            <person name="Smidak R."/>
            <person name="Sarate P."/>
            <person name="Gangsoo J."/>
            <person name="Sialana F."/>
            <person name="Bilban M."/>
            <person name="Lubec G."/>
        </authorList>
    </citation>
    <scope>NUCLEOTIDE SEQUENCE</scope>
    <source>
        <tissue evidence="1">Skin</tissue>
    </source>
</reference>
<feature type="non-terminal residue" evidence="1">
    <location>
        <position position="68"/>
    </location>
</feature>
<dbReference type="AlphaFoldDB" id="A0A0B6ZEI1"/>
<organism evidence="1">
    <name type="scientific">Arion vulgaris</name>
    <dbReference type="NCBI Taxonomy" id="1028688"/>
    <lineage>
        <taxon>Eukaryota</taxon>
        <taxon>Metazoa</taxon>
        <taxon>Spiralia</taxon>
        <taxon>Lophotrochozoa</taxon>
        <taxon>Mollusca</taxon>
        <taxon>Gastropoda</taxon>
        <taxon>Heterobranchia</taxon>
        <taxon>Euthyneura</taxon>
        <taxon>Panpulmonata</taxon>
        <taxon>Eupulmonata</taxon>
        <taxon>Stylommatophora</taxon>
        <taxon>Helicina</taxon>
        <taxon>Arionoidea</taxon>
        <taxon>Arionidae</taxon>
        <taxon>Arion</taxon>
    </lineage>
</organism>
<sequence>FAGSKLKRISTIPGRRMSGEFEQLPETNTSVEDSTALPSCSQTLAVLTKLAIESELDLGENADCSLSN</sequence>
<protein>
    <submittedName>
        <fullName evidence="1">Uncharacterized protein</fullName>
    </submittedName>
</protein>
<proteinExistence type="predicted"/>
<dbReference type="EMBL" id="HACG01019265">
    <property type="protein sequence ID" value="CEK66130.1"/>
    <property type="molecule type" value="Transcribed_RNA"/>
</dbReference>
<accession>A0A0B6ZEI1</accession>
<gene>
    <name evidence="1" type="primary">ORF57408</name>
</gene>
<evidence type="ECO:0000313" key="1">
    <source>
        <dbReference type="EMBL" id="CEK66130.1"/>
    </source>
</evidence>